<dbReference type="RefSeq" id="WP_377715467.1">
    <property type="nucleotide sequence ID" value="NZ_JBHTJM010000008.1"/>
</dbReference>
<evidence type="ECO:0000256" key="1">
    <source>
        <dbReference type="SAM" id="SignalP"/>
    </source>
</evidence>
<feature type="chain" id="PRO_5045654388" evidence="1">
    <location>
        <begin position="19"/>
        <end position="246"/>
    </location>
</feature>
<accession>A0ABW3I3B0</accession>
<dbReference type="Proteomes" id="UP001596997">
    <property type="component" value="Unassembled WGS sequence"/>
</dbReference>
<protein>
    <submittedName>
        <fullName evidence="2">Uncharacterized protein</fullName>
    </submittedName>
</protein>
<feature type="signal peptide" evidence="1">
    <location>
        <begin position="1"/>
        <end position="18"/>
    </location>
</feature>
<organism evidence="2 3">
    <name type="scientific">Pseudofulvibacter geojedonensis</name>
    <dbReference type="NCBI Taxonomy" id="1123758"/>
    <lineage>
        <taxon>Bacteria</taxon>
        <taxon>Pseudomonadati</taxon>
        <taxon>Bacteroidota</taxon>
        <taxon>Flavobacteriia</taxon>
        <taxon>Flavobacteriales</taxon>
        <taxon>Flavobacteriaceae</taxon>
        <taxon>Pseudofulvibacter</taxon>
    </lineage>
</organism>
<gene>
    <name evidence="2" type="ORF">ACFQ1O_08765</name>
</gene>
<evidence type="ECO:0000313" key="3">
    <source>
        <dbReference type="Proteomes" id="UP001596997"/>
    </source>
</evidence>
<reference evidence="3" key="1">
    <citation type="journal article" date="2019" name="Int. J. Syst. Evol. Microbiol.">
        <title>The Global Catalogue of Microorganisms (GCM) 10K type strain sequencing project: providing services to taxonomists for standard genome sequencing and annotation.</title>
        <authorList>
            <consortium name="The Broad Institute Genomics Platform"/>
            <consortium name="The Broad Institute Genome Sequencing Center for Infectious Disease"/>
            <person name="Wu L."/>
            <person name="Ma J."/>
        </authorList>
    </citation>
    <scope>NUCLEOTIDE SEQUENCE [LARGE SCALE GENOMIC DNA]</scope>
    <source>
        <strain evidence="3">CCUG 62114</strain>
    </source>
</reference>
<dbReference type="EMBL" id="JBHTJM010000008">
    <property type="protein sequence ID" value="MFD0964092.1"/>
    <property type="molecule type" value="Genomic_DNA"/>
</dbReference>
<comment type="caution">
    <text evidence="2">The sequence shown here is derived from an EMBL/GenBank/DDBJ whole genome shotgun (WGS) entry which is preliminary data.</text>
</comment>
<proteinExistence type="predicted"/>
<keyword evidence="1" id="KW-0732">Signal</keyword>
<evidence type="ECO:0000313" key="2">
    <source>
        <dbReference type="EMBL" id="MFD0964092.1"/>
    </source>
</evidence>
<keyword evidence="3" id="KW-1185">Reference proteome</keyword>
<sequence length="246" mass="29845">MKKSLNIVFLLFSSLIFAQKEIDTSQIEYIRRSYQFDYDKKVLTTLGPNSLIKYKSGLYKTTDIMGYTTIKDYHVNHWQSVYNNLGKTYMRSDKTSKRIYYYRGEIIDSIRVTYKNNFKKDTIIIPKNNSKSNNYPKNIYKNSLIQERIHNDQRIEFFKYDKNKNLIKKGFKGTKNHTNSYQYNDENKLISRSNYRIRKNTLLIFNYNYYYNERGLLIRIDKYLYINKIDHSKEPISCTLYHYDYQ</sequence>
<name>A0ABW3I3B0_9FLAO</name>